<proteinExistence type="predicted"/>
<organism evidence="1 2">
    <name type="scientific">Tothia fuscella</name>
    <dbReference type="NCBI Taxonomy" id="1048955"/>
    <lineage>
        <taxon>Eukaryota</taxon>
        <taxon>Fungi</taxon>
        <taxon>Dikarya</taxon>
        <taxon>Ascomycota</taxon>
        <taxon>Pezizomycotina</taxon>
        <taxon>Dothideomycetes</taxon>
        <taxon>Pleosporomycetidae</taxon>
        <taxon>Venturiales</taxon>
        <taxon>Cylindrosympodiaceae</taxon>
        <taxon>Tothia</taxon>
    </lineage>
</organism>
<reference evidence="1" key="1">
    <citation type="journal article" date="2020" name="Stud. Mycol.">
        <title>101 Dothideomycetes genomes: a test case for predicting lifestyles and emergence of pathogens.</title>
        <authorList>
            <person name="Haridas S."/>
            <person name="Albert R."/>
            <person name="Binder M."/>
            <person name="Bloem J."/>
            <person name="Labutti K."/>
            <person name="Salamov A."/>
            <person name="Andreopoulos B."/>
            <person name="Baker S."/>
            <person name="Barry K."/>
            <person name="Bills G."/>
            <person name="Bluhm B."/>
            <person name="Cannon C."/>
            <person name="Castanera R."/>
            <person name="Culley D."/>
            <person name="Daum C."/>
            <person name="Ezra D."/>
            <person name="Gonzalez J."/>
            <person name="Henrissat B."/>
            <person name="Kuo A."/>
            <person name="Liang C."/>
            <person name="Lipzen A."/>
            <person name="Lutzoni F."/>
            <person name="Magnuson J."/>
            <person name="Mondo S."/>
            <person name="Nolan M."/>
            <person name="Ohm R."/>
            <person name="Pangilinan J."/>
            <person name="Park H.-J."/>
            <person name="Ramirez L."/>
            <person name="Alfaro M."/>
            <person name="Sun H."/>
            <person name="Tritt A."/>
            <person name="Yoshinaga Y."/>
            <person name="Zwiers L.-H."/>
            <person name="Turgeon B."/>
            <person name="Goodwin S."/>
            <person name="Spatafora J."/>
            <person name="Crous P."/>
            <person name="Grigoriev I."/>
        </authorList>
    </citation>
    <scope>NUCLEOTIDE SEQUENCE</scope>
    <source>
        <strain evidence="1">CBS 130266</strain>
    </source>
</reference>
<accession>A0A9P4TSL1</accession>
<name>A0A9P4TSL1_9PEZI</name>
<sequence length="144" mass="16746">MRRLEEIDDVKVFRSNMKCDCTYCGLIAQHVIVRSIMRIILMGRLFVSIVWRCTRWAGMWGFDLLALCSTFANPVCRTTTYKSWRKPTNSKVNSYHRKSSLSSIPPGLEFNLFLVKCEVLLLRDHTHVRATKALLLYRLKNGFA</sequence>
<evidence type="ECO:0000313" key="2">
    <source>
        <dbReference type="Proteomes" id="UP000800235"/>
    </source>
</evidence>
<dbReference type="Proteomes" id="UP000800235">
    <property type="component" value="Unassembled WGS sequence"/>
</dbReference>
<dbReference type="EMBL" id="MU007151">
    <property type="protein sequence ID" value="KAF2416686.1"/>
    <property type="molecule type" value="Genomic_DNA"/>
</dbReference>
<dbReference type="AlphaFoldDB" id="A0A9P4TSL1"/>
<comment type="caution">
    <text evidence="1">The sequence shown here is derived from an EMBL/GenBank/DDBJ whole genome shotgun (WGS) entry which is preliminary data.</text>
</comment>
<evidence type="ECO:0000313" key="1">
    <source>
        <dbReference type="EMBL" id="KAF2416686.1"/>
    </source>
</evidence>
<protein>
    <submittedName>
        <fullName evidence="1">Uncharacterized protein</fullName>
    </submittedName>
</protein>
<gene>
    <name evidence="1" type="ORF">EJ08DRAFT_98235</name>
</gene>
<keyword evidence="2" id="KW-1185">Reference proteome</keyword>